<accession>A0A0M4G8H1</accession>
<evidence type="ECO:0000313" key="3">
    <source>
        <dbReference type="EMBL" id="ALC81495.1"/>
    </source>
</evidence>
<dbReference type="Proteomes" id="UP000067625">
    <property type="component" value="Chromosome"/>
</dbReference>
<dbReference type="Gene3D" id="2.60.300.12">
    <property type="entry name" value="HesB-like domain"/>
    <property type="match status" value="1"/>
</dbReference>
<organism evidence="3 4">
    <name type="scientific">Bacillus gobiensis</name>
    <dbReference type="NCBI Taxonomy" id="1441095"/>
    <lineage>
        <taxon>Bacteria</taxon>
        <taxon>Bacillati</taxon>
        <taxon>Bacillota</taxon>
        <taxon>Bacilli</taxon>
        <taxon>Bacillales</taxon>
        <taxon>Bacillaceae</taxon>
        <taxon>Bacillus</taxon>
    </lineage>
</organism>
<dbReference type="STRING" id="1441095.AM592_07705"/>
<dbReference type="RefSeq" id="WP_053603253.1">
    <property type="nucleotide sequence ID" value="NZ_CP012600.1"/>
</dbReference>
<keyword evidence="4" id="KW-1185">Reference proteome</keyword>
<evidence type="ECO:0000256" key="1">
    <source>
        <dbReference type="SAM" id="MobiDB-lite"/>
    </source>
</evidence>
<protein>
    <recommendedName>
        <fullName evidence="2">Core domain-containing protein</fullName>
    </recommendedName>
</protein>
<feature type="domain" description="Core" evidence="2">
    <location>
        <begin position="1"/>
        <end position="104"/>
    </location>
</feature>
<dbReference type="OrthoDB" id="2361087at2"/>
<feature type="compositionally biased region" description="Polar residues" evidence="1">
    <location>
        <begin position="85"/>
        <end position="98"/>
    </location>
</feature>
<evidence type="ECO:0000259" key="2">
    <source>
        <dbReference type="Pfam" id="PF01521"/>
    </source>
</evidence>
<dbReference type="Pfam" id="PF01521">
    <property type="entry name" value="Fe-S_biosyn"/>
    <property type="match status" value="1"/>
</dbReference>
<gene>
    <name evidence="3" type="ORF">AM592_07705</name>
</gene>
<dbReference type="InterPro" id="IPR035903">
    <property type="entry name" value="HesB-like_dom_sf"/>
</dbReference>
<dbReference type="EMBL" id="CP012600">
    <property type="protein sequence ID" value="ALC81495.1"/>
    <property type="molecule type" value="Genomic_DNA"/>
</dbReference>
<evidence type="ECO:0000313" key="4">
    <source>
        <dbReference type="Proteomes" id="UP000067625"/>
    </source>
</evidence>
<feature type="region of interest" description="Disordered" evidence="1">
    <location>
        <begin position="85"/>
        <end position="107"/>
    </location>
</feature>
<name>A0A0M4G8H1_9BACI</name>
<dbReference type="PATRIC" id="fig|1441095.3.peg.1694"/>
<reference evidence="3 4" key="2">
    <citation type="journal article" date="2016" name="Int. J. Syst. Evol. Microbiol.">
        <title>Bacillus gobiensis sp. nov., isolated from a soil sample.</title>
        <authorList>
            <person name="Liu B."/>
            <person name="Liu G.H."/>
            <person name="Cetin S."/>
            <person name="Schumann P."/>
            <person name="Pan Z.Z."/>
            <person name="Chen Q.Q."/>
        </authorList>
    </citation>
    <scope>NUCLEOTIDE SEQUENCE [LARGE SCALE GENOMIC DNA]</scope>
    <source>
        <strain evidence="3 4">FJAT-4402</strain>
    </source>
</reference>
<proteinExistence type="predicted"/>
<sequence>MQIQLTETADKMLKEALMASPGKHIQLAYDSEGCGCAVSGVPALWLTDQPVGETESIQTNGAPILIQKVKKVFFDEQMKMDANEKSNTFSLKSNSETLNPRMRMISK</sequence>
<dbReference type="AlphaFoldDB" id="A0A0M4G8H1"/>
<reference evidence="4" key="1">
    <citation type="submission" date="2015-08" db="EMBL/GenBank/DDBJ databases">
        <title>Genome sequencing project for genomic taxonomy and phylogenomics of Bacillus-like bacteria.</title>
        <authorList>
            <person name="Liu B."/>
            <person name="Wang J."/>
            <person name="Zhu Y."/>
            <person name="Liu G."/>
            <person name="Chen Q."/>
            <person name="Chen Z."/>
            <person name="Lan J."/>
            <person name="Che J."/>
            <person name="Ge C."/>
            <person name="Shi H."/>
            <person name="Pan Z."/>
            <person name="Liu X."/>
        </authorList>
    </citation>
    <scope>NUCLEOTIDE SEQUENCE [LARGE SCALE GENOMIC DNA]</scope>
    <source>
        <strain evidence="4">FJAT-4402</strain>
    </source>
</reference>
<dbReference type="InterPro" id="IPR000361">
    <property type="entry name" value="ATAP_core_dom"/>
</dbReference>
<dbReference type="SUPFAM" id="SSF89360">
    <property type="entry name" value="HesB-like domain"/>
    <property type="match status" value="1"/>
</dbReference>